<reference evidence="2 3" key="1">
    <citation type="submission" date="2020-07" db="EMBL/GenBank/DDBJ databases">
        <title>Comparative genomics of pyrophilous fungi reveals a link between fire events and developmental genes.</title>
        <authorList>
            <consortium name="DOE Joint Genome Institute"/>
            <person name="Steindorff A.S."/>
            <person name="Carver A."/>
            <person name="Calhoun S."/>
            <person name="Stillman K."/>
            <person name="Liu H."/>
            <person name="Lipzen A."/>
            <person name="Pangilinan J."/>
            <person name="Labutti K."/>
            <person name="Bruns T.D."/>
            <person name="Grigoriev I.V."/>
        </authorList>
    </citation>
    <scope>NUCLEOTIDE SEQUENCE [LARGE SCALE GENOMIC DNA]</scope>
    <source>
        <strain evidence="2 3">CBS 144469</strain>
    </source>
</reference>
<dbReference type="InterPro" id="IPR036047">
    <property type="entry name" value="F-box-like_dom_sf"/>
</dbReference>
<evidence type="ECO:0000313" key="3">
    <source>
        <dbReference type="Proteomes" id="UP000521943"/>
    </source>
</evidence>
<protein>
    <recommendedName>
        <fullName evidence="1">F-box domain-containing protein</fullName>
    </recommendedName>
</protein>
<evidence type="ECO:0000259" key="1">
    <source>
        <dbReference type="PROSITE" id="PS50181"/>
    </source>
</evidence>
<sequence>MAAHYIAAYSPPMKPGVHDGSAQSNSILSRFWGDDLPSHGLFFHDDIEAAVHVFLRGNERSSNSTDELSAKATSAEADGFQSVSEEVLSRIKEMPLEIVFEILLHLHPSDLLSIARSSQRLREIVLSKRSRFIWTECLSNVRGLPSCPPGMTEPQFAKLVFDQTCQFCGKQGMRDVFWACQVRCCPTCVQKQFISEEELRARIPEDVGIEKLSSIFPYTVVNLYQPKQPSKVLYYHPIATRYLGELEDVLASNAGSIHSTEGLEDWVKLKEENQIERIKHASLCEHWYNHWAVRTAPRSSEIPLFDLAVTAVLSSALIYLWKDRIFG</sequence>
<evidence type="ECO:0000313" key="2">
    <source>
        <dbReference type="EMBL" id="KAF6754408.1"/>
    </source>
</evidence>
<dbReference type="Proteomes" id="UP000521943">
    <property type="component" value="Unassembled WGS sequence"/>
</dbReference>
<dbReference type="AlphaFoldDB" id="A0A8H6HWB1"/>
<comment type="caution">
    <text evidence="2">The sequence shown here is derived from an EMBL/GenBank/DDBJ whole genome shotgun (WGS) entry which is preliminary data.</text>
</comment>
<gene>
    <name evidence="2" type="ORF">DFP72DRAFT_369886</name>
</gene>
<dbReference type="SMART" id="SM00256">
    <property type="entry name" value="FBOX"/>
    <property type="match status" value="1"/>
</dbReference>
<dbReference type="OrthoDB" id="2901468at2759"/>
<dbReference type="InterPro" id="IPR001810">
    <property type="entry name" value="F-box_dom"/>
</dbReference>
<organism evidence="2 3">
    <name type="scientific">Ephemerocybe angulata</name>
    <dbReference type="NCBI Taxonomy" id="980116"/>
    <lineage>
        <taxon>Eukaryota</taxon>
        <taxon>Fungi</taxon>
        <taxon>Dikarya</taxon>
        <taxon>Basidiomycota</taxon>
        <taxon>Agaricomycotina</taxon>
        <taxon>Agaricomycetes</taxon>
        <taxon>Agaricomycetidae</taxon>
        <taxon>Agaricales</taxon>
        <taxon>Agaricineae</taxon>
        <taxon>Psathyrellaceae</taxon>
        <taxon>Ephemerocybe</taxon>
    </lineage>
</organism>
<name>A0A8H6HWB1_9AGAR</name>
<dbReference type="PROSITE" id="PS50181">
    <property type="entry name" value="FBOX"/>
    <property type="match status" value="1"/>
</dbReference>
<accession>A0A8H6HWB1</accession>
<dbReference type="EMBL" id="JACGCI010000034">
    <property type="protein sequence ID" value="KAF6754408.1"/>
    <property type="molecule type" value="Genomic_DNA"/>
</dbReference>
<feature type="domain" description="F-box" evidence="1">
    <location>
        <begin position="88"/>
        <end position="137"/>
    </location>
</feature>
<proteinExistence type="predicted"/>
<dbReference type="SUPFAM" id="SSF81383">
    <property type="entry name" value="F-box domain"/>
    <property type="match status" value="1"/>
</dbReference>
<keyword evidence="3" id="KW-1185">Reference proteome</keyword>
<dbReference type="Pfam" id="PF00646">
    <property type="entry name" value="F-box"/>
    <property type="match status" value="1"/>
</dbReference>